<proteinExistence type="predicted"/>
<dbReference type="InterPro" id="IPR012318">
    <property type="entry name" value="HTH_CRP"/>
</dbReference>
<dbReference type="InterPro" id="IPR014710">
    <property type="entry name" value="RmlC-like_jellyroll"/>
</dbReference>
<dbReference type="InterPro" id="IPR050397">
    <property type="entry name" value="Env_Response_Regulators"/>
</dbReference>
<dbReference type="InterPro" id="IPR018490">
    <property type="entry name" value="cNMP-bd_dom_sf"/>
</dbReference>
<dbReference type="InterPro" id="IPR036388">
    <property type="entry name" value="WH-like_DNA-bd_sf"/>
</dbReference>
<keyword evidence="1" id="KW-0805">Transcription regulation</keyword>
<keyword evidence="6" id="KW-1185">Reference proteome</keyword>
<dbReference type="RefSeq" id="WP_340339462.1">
    <property type="nucleotide sequence ID" value="NZ_JBBKZS010000028.1"/>
</dbReference>
<evidence type="ECO:0000313" key="5">
    <source>
        <dbReference type="EMBL" id="MEJ8859423.1"/>
    </source>
</evidence>
<name>A0ABU8XI13_9BURK</name>
<evidence type="ECO:0000256" key="1">
    <source>
        <dbReference type="ARBA" id="ARBA00023015"/>
    </source>
</evidence>
<evidence type="ECO:0000259" key="4">
    <source>
        <dbReference type="PROSITE" id="PS51063"/>
    </source>
</evidence>
<dbReference type="Gene3D" id="1.10.10.10">
    <property type="entry name" value="Winged helix-like DNA-binding domain superfamily/Winged helix DNA-binding domain"/>
    <property type="match status" value="1"/>
</dbReference>
<sequence>MREGMDGSPVRKVGRNPSCPVHANSGLKLIHVNAARCNMAHHPQSEAFSMLTQNLLSNRQTDLSDDERSALEGAISHTQTFPAGHVVVRQGVPVDISTLLVEGLMTRHVDAADGKRHLVAVHIPGDFVDLHAYALKKLDHDVAALTDVTVAIFKHASLERLQQVDNHLTRRLWFLTLLDAALHRQWIYRLASLNAVQRVAHFLCETNARLLAIDASDGNTFALPMTQADIGEVCSLTNVHVNRVLRELRELGLCQVRSSRVHITDLKGLIAKALFDPEYLYLNPQIAARATAQVGDPHD</sequence>
<dbReference type="CDD" id="cd00038">
    <property type="entry name" value="CAP_ED"/>
    <property type="match status" value="1"/>
</dbReference>
<dbReference type="SMART" id="SM00419">
    <property type="entry name" value="HTH_CRP"/>
    <property type="match status" value="1"/>
</dbReference>
<evidence type="ECO:0000256" key="2">
    <source>
        <dbReference type="ARBA" id="ARBA00023125"/>
    </source>
</evidence>
<evidence type="ECO:0000256" key="3">
    <source>
        <dbReference type="ARBA" id="ARBA00023163"/>
    </source>
</evidence>
<dbReference type="Pfam" id="PF13545">
    <property type="entry name" value="HTH_Crp_2"/>
    <property type="match status" value="1"/>
</dbReference>
<dbReference type="SUPFAM" id="SSF51206">
    <property type="entry name" value="cAMP-binding domain-like"/>
    <property type="match status" value="1"/>
</dbReference>
<dbReference type="Pfam" id="PF00027">
    <property type="entry name" value="cNMP_binding"/>
    <property type="match status" value="1"/>
</dbReference>
<comment type="caution">
    <text evidence="5">The sequence shown here is derived from an EMBL/GenBank/DDBJ whole genome shotgun (WGS) entry which is preliminary data.</text>
</comment>
<keyword evidence="3" id="KW-0804">Transcription</keyword>
<dbReference type="Proteomes" id="UP001367030">
    <property type="component" value="Unassembled WGS sequence"/>
</dbReference>
<dbReference type="PROSITE" id="PS51063">
    <property type="entry name" value="HTH_CRP_2"/>
    <property type="match status" value="1"/>
</dbReference>
<dbReference type="EMBL" id="JBBKZS010000028">
    <property type="protein sequence ID" value="MEJ8859423.1"/>
    <property type="molecule type" value="Genomic_DNA"/>
</dbReference>
<protein>
    <submittedName>
        <fullName evidence="5">Crp/Fnr family transcriptional regulator</fullName>
    </submittedName>
</protein>
<dbReference type="SUPFAM" id="SSF46785">
    <property type="entry name" value="Winged helix' DNA-binding domain"/>
    <property type="match status" value="1"/>
</dbReference>
<dbReference type="InterPro" id="IPR000595">
    <property type="entry name" value="cNMP-bd_dom"/>
</dbReference>
<organism evidence="5 6">
    <name type="scientific">Variovorax robiniae</name>
    <dbReference type="NCBI Taxonomy" id="1836199"/>
    <lineage>
        <taxon>Bacteria</taxon>
        <taxon>Pseudomonadati</taxon>
        <taxon>Pseudomonadota</taxon>
        <taxon>Betaproteobacteria</taxon>
        <taxon>Burkholderiales</taxon>
        <taxon>Comamonadaceae</taxon>
        <taxon>Variovorax</taxon>
    </lineage>
</organism>
<evidence type="ECO:0000313" key="6">
    <source>
        <dbReference type="Proteomes" id="UP001367030"/>
    </source>
</evidence>
<feature type="domain" description="HTH crp-type" evidence="4">
    <location>
        <begin position="193"/>
        <end position="267"/>
    </location>
</feature>
<dbReference type="Gene3D" id="2.60.120.10">
    <property type="entry name" value="Jelly Rolls"/>
    <property type="match status" value="1"/>
</dbReference>
<dbReference type="PANTHER" id="PTHR24567:SF68">
    <property type="entry name" value="DNA-BINDING TRANSCRIPTIONAL DUAL REGULATOR CRP"/>
    <property type="match status" value="1"/>
</dbReference>
<reference evidence="5 6" key="1">
    <citation type="submission" date="2024-03" db="EMBL/GenBank/DDBJ databases">
        <title>Novel species of the genus Variovorax.</title>
        <authorList>
            <person name="Liu Q."/>
            <person name="Xin Y.-H."/>
        </authorList>
    </citation>
    <scope>NUCLEOTIDE SEQUENCE [LARGE SCALE GENOMIC DNA]</scope>
    <source>
        <strain evidence="5 6">KACC 18901</strain>
    </source>
</reference>
<accession>A0ABU8XI13</accession>
<dbReference type="PANTHER" id="PTHR24567">
    <property type="entry name" value="CRP FAMILY TRANSCRIPTIONAL REGULATORY PROTEIN"/>
    <property type="match status" value="1"/>
</dbReference>
<gene>
    <name evidence="5" type="ORF">WKW79_33000</name>
</gene>
<dbReference type="InterPro" id="IPR036390">
    <property type="entry name" value="WH_DNA-bd_sf"/>
</dbReference>
<keyword evidence="2" id="KW-0238">DNA-binding</keyword>